<organism evidence="1 2">
    <name type="scientific">Lindgomyces ingoldianus</name>
    <dbReference type="NCBI Taxonomy" id="673940"/>
    <lineage>
        <taxon>Eukaryota</taxon>
        <taxon>Fungi</taxon>
        <taxon>Dikarya</taxon>
        <taxon>Ascomycota</taxon>
        <taxon>Pezizomycotina</taxon>
        <taxon>Dothideomycetes</taxon>
        <taxon>Pleosporomycetidae</taxon>
        <taxon>Pleosporales</taxon>
        <taxon>Lindgomycetaceae</taxon>
        <taxon>Lindgomyces</taxon>
    </lineage>
</organism>
<dbReference type="Proteomes" id="UP000799755">
    <property type="component" value="Unassembled WGS sequence"/>
</dbReference>
<dbReference type="EMBL" id="MU003563">
    <property type="protein sequence ID" value="KAF2462777.1"/>
    <property type="molecule type" value="Genomic_DNA"/>
</dbReference>
<gene>
    <name evidence="1" type="ORF">BDR25DRAFT_363611</name>
</gene>
<name>A0ACB6Q8U8_9PLEO</name>
<reference evidence="1" key="1">
    <citation type="journal article" date="2020" name="Stud. Mycol.">
        <title>101 Dothideomycetes genomes: a test case for predicting lifestyles and emergence of pathogens.</title>
        <authorList>
            <person name="Haridas S."/>
            <person name="Albert R."/>
            <person name="Binder M."/>
            <person name="Bloem J."/>
            <person name="Labutti K."/>
            <person name="Salamov A."/>
            <person name="Andreopoulos B."/>
            <person name="Baker S."/>
            <person name="Barry K."/>
            <person name="Bills G."/>
            <person name="Bluhm B."/>
            <person name="Cannon C."/>
            <person name="Castanera R."/>
            <person name="Culley D."/>
            <person name="Daum C."/>
            <person name="Ezra D."/>
            <person name="Gonzalez J."/>
            <person name="Henrissat B."/>
            <person name="Kuo A."/>
            <person name="Liang C."/>
            <person name="Lipzen A."/>
            <person name="Lutzoni F."/>
            <person name="Magnuson J."/>
            <person name="Mondo S."/>
            <person name="Nolan M."/>
            <person name="Ohm R."/>
            <person name="Pangilinan J."/>
            <person name="Park H.-J."/>
            <person name="Ramirez L."/>
            <person name="Alfaro M."/>
            <person name="Sun H."/>
            <person name="Tritt A."/>
            <person name="Yoshinaga Y."/>
            <person name="Zwiers L.-H."/>
            <person name="Turgeon B."/>
            <person name="Goodwin S."/>
            <person name="Spatafora J."/>
            <person name="Crous P."/>
            <person name="Grigoriev I."/>
        </authorList>
    </citation>
    <scope>NUCLEOTIDE SEQUENCE</scope>
    <source>
        <strain evidence="1">ATCC 200398</strain>
    </source>
</reference>
<evidence type="ECO:0000313" key="1">
    <source>
        <dbReference type="EMBL" id="KAF2462777.1"/>
    </source>
</evidence>
<sequence length="239" mass="26639">MPTLAWNPSNTHQALTHYSPMLTSTHPPSLSLIIALIHHYCSPQCSPPRLLLSSDADRDEIRIRAPRVNLDILNTKLYDKQHGISKSTRTTYSASPLSGSKGRTVVTLPSFLQISKLSLAIEVPGYFFTGYSGQTGESRRLLIEGGGSTAFYTEELLETTLNSNFRSVIIEMDLQSETVLYAVLFCVAALSAYASYIYFEDPQEAQPGSEAEWMRYIKFEVMEVSALMKVAGYFHLDLP</sequence>
<protein>
    <submittedName>
        <fullName evidence="1">Uncharacterized protein</fullName>
    </submittedName>
</protein>
<accession>A0ACB6Q8U8</accession>
<comment type="caution">
    <text evidence="1">The sequence shown here is derived from an EMBL/GenBank/DDBJ whole genome shotgun (WGS) entry which is preliminary data.</text>
</comment>
<proteinExistence type="predicted"/>
<evidence type="ECO:0000313" key="2">
    <source>
        <dbReference type="Proteomes" id="UP000799755"/>
    </source>
</evidence>
<keyword evidence="2" id="KW-1185">Reference proteome</keyword>